<dbReference type="Pfam" id="PF00078">
    <property type="entry name" value="RVT_1"/>
    <property type="match status" value="1"/>
</dbReference>
<sequence>MLKCLQLDITGNTANFIHQFLQNRTFQVRWRNSLSSTKNVQKGIPQGSALSQFPLFAICRTSSKLLTKECSIFAGDIFIFCPHNSLDYAIRKLQNTLVNIHKWCCYWKLKISPEKCFIAELSKRKLHVQPRVTYAGFPLPWEESIK</sequence>
<gene>
    <name evidence="2" type="ORF">AVEN_212037_1</name>
</gene>
<reference evidence="2 3" key="1">
    <citation type="journal article" date="2019" name="Sci. Rep.">
        <title>Orb-weaving spider Araneus ventricosus genome elucidates the spidroin gene catalogue.</title>
        <authorList>
            <person name="Kono N."/>
            <person name="Nakamura H."/>
            <person name="Ohtoshi R."/>
            <person name="Moran D.A.P."/>
            <person name="Shinohara A."/>
            <person name="Yoshida Y."/>
            <person name="Fujiwara M."/>
            <person name="Mori M."/>
            <person name="Tomita M."/>
            <person name="Arakawa K."/>
        </authorList>
    </citation>
    <scope>NUCLEOTIDE SEQUENCE [LARGE SCALE GENOMIC DNA]</scope>
</reference>
<name>A0A4Y2H656_ARAVE</name>
<dbReference type="OrthoDB" id="6775891at2759"/>
<dbReference type="AlphaFoldDB" id="A0A4Y2H656"/>
<dbReference type="PANTHER" id="PTHR33332">
    <property type="entry name" value="REVERSE TRANSCRIPTASE DOMAIN-CONTAINING PROTEIN"/>
    <property type="match status" value="1"/>
</dbReference>
<evidence type="ECO:0000313" key="3">
    <source>
        <dbReference type="Proteomes" id="UP000499080"/>
    </source>
</evidence>
<evidence type="ECO:0000313" key="2">
    <source>
        <dbReference type="EMBL" id="GBM60485.1"/>
    </source>
</evidence>
<dbReference type="EMBL" id="BGPR01001726">
    <property type="protein sequence ID" value="GBM60485.1"/>
    <property type="molecule type" value="Genomic_DNA"/>
</dbReference>
<organism evidence="2 3">
    <name type="scientific">Araneus ventricosus</name>
    <name type="common">Orbweaver spider</name>
    <name type="synonym">Epeira ventricosa</name>
    <dbReference type="NCBI Taxonomy" id="182803"/>
    <lineage>
        <taxon>Eukaryota</taxon>
        <taxon>Metazoa</taxon>
        <taxon>Ecdysozoa</taxon>
        <taxon>Arthropoda</taxon>
        <taxon>Chelicerata</taxon>
        <taxon>Arachnida</taxon>
        <taxon>Araneae</taxon>
        <taxon>Araneomorphae</taxon>
        <taxon>Entelegynae</taxon>
        <taxon>Araneoidea</taxon>
        <taxon>Araneidae</taxon>
        <taxon>Araneus</taxon>
    </lineage>
</organism>
<accession>A0A4Y2H656</accession>
<comment type="caution">
    <text evidence="2">The sequence shown here is derived from an EMBL/GenBank/DDBJ whole genome shotgun (WGS) entry which is preliminary data.</text>
</comment>
<evidence type="ECO:0000259" key="1">
    <source>
        <dbReference type="Pfam" id="PF00078"/>
    </source>
</evidence>
<keyword evidence="3" id="KW-1185">Reference proteome</keyword>
<protein>
    <recommendedName>
        <fullName evidence="1">Reverse transcriptase domain-containing protein</fullName>
    </recommendedName>
</protein>
<dbReference type="InterPro" id="IPR000477">
    <property type="entry name" value="RT_dom"/>
</dbReference>
<feature type="domain" description="Reverse transcriptase" evidence="1">
    <location>
        <begin position="16"/>
        <end position="138"/>
    </location>
</feature>
<proteinExistence type="predicted"/>
<dbReference type="Proteomes" id="UP000499080">
    <property type="component" value="Unassembled WGS sequence"/>
</dbReference>